<evidence type="ECO:0000313" key="2">
    <source>
        <dbReference type="EMBL" id="KAE9614104.1"/>
    </source>
</evidence>
<dbReference type="PANTHER" id="PTHR31087:SF14">
    <property type="entry name" value="PROTEIN LURP-ONE-RELATED 17"/>
    <property type="match status" value="1"/>
</dbReference>
<accession>A0A6A5MHS3</accession>
<gene>
    <name evidence="2" type="ORF">Lalb_Chr05g0224441</name>
</gene>
<proteinExistence type="inferred from homology"/>
<dbReference type="InterPro" id="IPR007612">
    <property type="entry name" value="LOR"/>
</dbReference>
<sequence>MSCSSLKSLSRAVYEEQQENVHKNVEEINKYLKTKGNLWNTSQSLTVWRKSLVFSCKGFTVIDSCGNLVYRVDNYTLHPNEVILMDASGNSLFTMRRRTKFGLIESWYVYEGEMENQCKRRSNIDKSRKIPICCVKKSVNILTNNPKVQACVYHVTSDSYKRHAMFTIEGSYEHRTCKVLDESKRVVVEIKRKEANSKNVSFGIEIFQLIVHPGFDPDFAMAIVLLLDQMFS</sequence>
<reference evidence="3" key="1">
    <citation type="journal article" date="2020" name="Nat. Commun.">
        <title>Genome sequence of the cluster root forming white lupin.</title>
        <authorList>
            <person name="Hufnagel B."/>
            <person name="Marques A."/>
            <person name="Soriano A."/>
            <person name="Marques L."/>
            <person name="Divol F."/>
            <person name="Doumas P."/>
            <person name="Sallet E."/>
            <person name="Mancinotti D."/>
            <person name="Carrere S."/>
            <person name="Marande W."/>
            <person name="Arribat S."/>
            <person name="Keller J."/>
            <person name="Huneau C."/>
            <person name="Blein T."/>
            <person name="Aime D."/>
            <person name="Laguerre M."/>
            <person name="Taylor J."/>
            <person name="Schubert V."/>
            <person name="Nelson M."/>
            <person name="Geu-Flores F."/>
            <person name="Crespi M."/>
            <person name="Gallardo-Guerrero K."/>
            <person name="Delaux P.-M."/>
            <person name="Salse J."/>
            <person name="Berges H."/>
            <person name="Guyot R."/>
            <person name="Gouzy J."/>
            <person name="Peret B."/>
        </authorList>
    </citation>
    <scope>NUCLEOTIDE SEQUENCE [LARGE SCALE GENOMIC DNA]</scope>
    <source>
        <strain evidence="3">cv. Amiga</strain>
    </source>
</reference>
<protein>
    <submittedName>
        <fullName evidence="2">Putative tubby-like domain-containing protein</fullName>
    </submittedName>
</protein>
<dbReference type="EMBL" id="WOCE01000005">
    <property type="protein sequence ID" value="KAE9614104.1"/>
    <property type="molecule type" value="Genomic_DNA"/>
</dbReference>
<dbReference type="SUPFAM" id="SSF54518">
    <property type="entry name" value="Tubby C-terminal domain-like"/>
    <property type="match status" value="1"/>
</dbReference>
<dbReference type="Gene3D" id="2.40.160.200">
    <property type="entry name" value="LURP1-related"/>
    <property type="match status" value="1"/>
</dbReference>
<keyword evidence="3" id="KW-1185">Reference proteome</keyword>
<name>A0A6A5MHS3_LUPAL</name>
<dbReference type="Proteomes" id="UP000447434">
    <property type="component" value="Chromosome 5"/>
</dbReference>
<dbReference type="OrthoDB" id="1876238at2759"/>
<comment type="caution">
    <text evidence="2">The sequence shown here is derived from an EMBL/GenBank/DDBJ whole genome shotgun (WGS) entry which is preliminary data.</text>
</comment>
<comment type="similarity">
    <text evidence="1">Belongs to the LOR family.</text>
</comment>
<evidence type="ECO:0000313" key="3">
    <source>
        <dbReference type="Proteomes" id="UP000447434"/>
    </source>
</evidence>
<dbReference type="InterPro" id="IPR038595">
    <property type="entry name" value="LOR_sf"/>
</dbReference>
<dbReference type="Pfam" id="PF04525">
    <property type="entry name" value="LOR"/>
    <property type="match status" value="1"/>
</dbReference>
<dbReference type="AlphaFoldDB" id="A0A6A5MHS3"/>
<evidence type="ECO:0000256" key="1">
    <source>
        <dbReference type="ARBA" id="ARBA00005437"/>
    </source>
</evidence>
<dbReference type="PANTHER" id="PTHR31087">
    <property type="match status" value="1"/>
</dbReference>
<dbReference type="InterPro" id="IPR025659">
    <property type="entry name" value="Tubby-like_C"/>
</dbReference>
<organism evidence="2 3">
    <name type="scientific">Lupinus albus</name>
    <name type="common">White lupine</name>
    <name type="synonym">Lupinus termis</name>
    <dbReference type="NCBI Taxonomy" id="3870"/>
    <lineage>
        <taxon>Eukaryota</taxon>
        <taxon>Viridiplantae</taxon>
        <taxon>Streptophyta</taxon>
        <taxon>Embryophyta</taxon>
        <taxon>Tracheophyta</taxon>
        <taxon>Spermatophyta</taxon>
        <taxon>Magnoliopsida</taxon>
        <taxon>eudicotyledons</taxon>
        <taxon>Gunneridae</taxon>
        <taxon>Pentapetalae</taxon>
        <taxon>rosids</taxon>
        <taxon>fabids</taxon>
        <taxon>Fabales</taxon>
        <taxon>Fabaceae</taxon>
        <taxon>Papilionoideae</taxon>
        <taxon>50 kb inversion clade</taxon>
        <taxon>genistoids sensu lato</taxon>
        <taxon>core genistoids</taxon>
        <taxon>Genisteae</taxon>
        <taxon>Lupinus</taxon>
    </lineage>
</organism>